<gene>
    <name evidence="1" type="ORF">UFOVP1419_40</name>
</gene>
<dbReference type="EMBL" id="LR797377">
    <property type="protein sequence ID" value="CAB4211868.1"/>
    <property type="molecule type" value="Genomic_DNA"/>
</dbReference>
<organism evidence="1">
    <name type="scientific">uncultured Caudovirales phage</name>
    <dbReference type="NCBI Taxonomy" id="2100421"/>
    <lineage>
        <taxon>Viruses</taxon>
        <taxon>Duplodnaviria</taxon>
        <taxon>Heunggongvirae</taxon>
        <taxon>Uroviricota</taxon>
        <taxon>Caudoviricetes</taxon>
        <taxon>Peduoviridae</taxon>
        <taxon>Maltschvirus</taxon>
        <taxon>Maltschvirus maltsch</taxon>
    </lineage>
</organism>
<protein>
    <submittedName>
        <fullName evidence="1">Uncharacterized protein</fullName>
    </submittedName>
</protein>
<proteinExistence type="predicted"/>
<sequence length="145" mass="13554">MASLMGMNRYFADEGLRGLGNAAALQTQRENAKTQMEAAQDATKKGTMSSLAGSGAMLGYAAPASILGGSASTGAGAVGATAATTAGTTAATTAATTAGTTAVAAGGAAAGAETGAIAGTTLGPMGAVAGLAVGALAGWLFSEFM</sequence>
<evidence type="ECO:0000313" key="1">
    <source>
        <dbReference type="EMBL" id="CAB4211868.1"/>
    </source>
</evidence>
<accession>A0A6J5SE26</accession>
<reference evidence="1" key="1">
    <citation type="submission" date="2020-05" db="EMBL/GenBank/DDBJ databases">
        <authorList>
            <person name="Chiriac C."/>
            <person name="Salcher M."/>
            <person name="Ghai R."/>
            <person name="Kavagutti S V."/>
        </authorList>
    </citation>
    <scope>NUCLEOTIDE SEQUENCE</scope>
</reference>
<name>A0A6J5SE26_9CAUD</name>